<evidence type="ECO:0000256" key="1">
    <source>
        <dbReference type="SAM" id="MobiDB-lite"/>
    </source>
</evidence>
<sequence length="206" mass="21154">METPRLGRPGWRDPRLLAGLLLVLLSVAGIVALVQSLDSSDGYWAAEQDLVPGEVVEADQLTVVQARLGDAADDYLPASEPFPDSSSVVGTVRQGELLPAGAVAGADPESRQPVSLTVDDPLPEGTGAGARVDVWIAVRDGSQDYAEPELVAPSAELAEVAEAEGSFGASGGVTVQVLVGPEQLPQVLDAKGNGARISVVPSLVGR</sequence>
<feature type="region of interest" description="Disordered" evidence="1">
    <location>
        <begin position="103"/>
        <end position="123"/>
    </location>
</feature>
<dbReference type="Proteomes" id="UP001484097">
    <property type="component" value="Unassembled WGS sequence"/>
</dbReference>
<dbReference type="RefSeq" id="WP_309810619.1">
    <property type="nucleotide sequence ID" value="NZ_JBDXMX010000008.1"/>
</dbReference>
<gene>
    <name evidence="2" type="ORF">ABDK96_15140</name>
</gene>
<keyword evidence="3" id="KW-1185">Reference proteome</keyword>
<keyword evidence="2" id="KW-0282">Flagellum</keyword>
<comment type="caution">
    <text evidence="2">The sequence shown here is derived from an EMBL/GenBank/DDBJ whole genome shotgun (WGS) entry which is preliminary data.</text>
</comment>
<evidence type="ECO:0000313" key="3">
    <source>
        <dbReference type="Proteomes" id="UP001484097"/>
    </source>
</evidence>
<protein>
    <submittedName>
        <fullName evidence="2">Flagellar biosynthesis protein FlgA</fullName>
    </submittedName>
</protein>
<name>A0ABV0ILH9_9MICC</name>
<evidence type="ECO:0000313" key="2">
    <source>
        <dbReference type="EMBL" id="MEO9249018.1"/>
    </source>
</evidence>
<accession>A0ABV0ILH9</accession>
<proteinExistence type="predicted"/>
<keyword evidence="2" id="KW-0966">Cell projection</keyword>
<reference evidence="2 3" key="1">
    <citation type="submission" date="2024-05" db="EMBL/GenBank/DDBJ databases">
        <authorList>
            <person name="Yi C."/>
        </authorList>
    </citation>
    <scope>NUCLEOTIDE SEQUENCE [LARGE SCALE GENOMIC DNA]</scope>
    <source>
        <strain evidence="2 3">XS13</strain>
    </source>
</reference>
<organism evidence="2 3">
    <name type="scientific">Citricoccus nitrophenolicus</name>
    <dbReference type="NCBI Taxonomy" id="863575"/>
    <lineage>
        <taxon>Bacteria</taxon>
        <taxon>Bacillati</taxon>
        <taxon>Actinomycetota</taxon>
        <taxon>Actinomycetes</taxon>
        <taxon>Micrococcales</taxon>
        <taxon>Micrococcaceae</taxon>
        <taxon>Citricoccus</taxon>
    </lineage>
</organism>
<dbReference type="EMBL" id="JBDXMX010000008">
    <property type="protein sequence ID" value="MEO9249018.1"/>
    <property type="molecule type" value="Genomic_DNA"/>
</dbReference>
<keyword evidence="2" id="KW-0969">Cilium</keyword>